<comment type="caution">
    <text evidence="1">The sequence shown here is derived from an EMBL/GenBank/DDBJ whole genome shotgun (WGS) entry which is preliminary data.</text>
</comment>
<proteinExistence type="predicted"/>
<accession>A0A9P9HDW5</accession>
<dbReference type="OrthoDB" id="4222821at2759"/>
<protein>
    <submittedName>
        <fullName evidence="1">Uncharacterized protein</fullName>
    </submittedName>
</protein>
<dbReference type="AlphaFoldDB" id="A0A9P9HDW5"/>
<reference evidence="1" key="1">
    <citation type="journal article" date="2021" name="Nat. Commun.">
        <title>Genetic determinants of endophytism in the Arabidopsis root mycobiome.</title>
        <authorList>
            <person name="Mesny F."/>
            <person name="Miyauchi S."/>
            <person name="Thiergart T."/>
            <person name="Pickel B."/>
            <person name="Atanasova L."/>
            <person name="Karlsson M."/>
            <person name="Huettel B."/>
            <person name="Barry K.W."/>
            <person name="Haridas S."/>
            <person name="Chen C."/>
            <person name="Bauer D."/>
            <person name="Andreopoulos W."/>
            <person name="Pangilinan J."/>
            <person name="LaButti K."/>
            <person name="Riley R."/>
            <person name="Lipzen A."/>
            <person name="Clum A."/>
            <person name="Drula E."/>
            <person name="Henrissat B."/>
            <person name="Kohler A."/>
            <person name="Grigoriev I.V."/>
            <person name="Martin F.M."/>
            <person name="Hacquard S."/>
        </authorList>
    </citation>
    <scope>NUCLEOTIDE SEQUENCE</scope>
    <source>
        <strain evidence="1">MPI-CAGE-AT-0023</strain>
    </source>
</reference>
<gene>
    <name evidence="1" type="ORF">BKA55DRAFT_592508</name>
</gene>
<dbReference type="GeneID" id="70225359"/>
<dbReference type="RefSeq" id="XP_046050682.1">
    <property type="nucleotide sequence ID" value="XM_046195405.1"/>
</dbReference>
<evidence type="ECO:0000313" key="1">
    <source>
        <dbReference type="EMBL" id="KAH7255113.1"/>
    </source>
</evidence>
<sequence length="268" mass="28723">MTFGNFAQTPPGIASASASGLHVGSMLDVVPNQILGNGLITEPTTPKFEQNTAFMHDCTQSQTNGSLEIDGASPITRLSNLMADIYRTLAILTGSSHATKYPSFNFCEYPIGFNGSTNKNVGHELLLLPAPSVLTTLPAFTSKLLSHNAAGVKTLQLGELPLTDEVCSRIGTAVKLMLDALRSAEDMLGLSDYASTTRRCRKADPCGCPFSAGPTERGQDVTPLAYEELSEAFKDNAMMGYEGAHMDNLASKVESVKTMLKNRIDLRI</sequence>
<keyword evidence="2" id="KW-1185">Reference proteome</keyword>
<dbReference type="EMBL" id="JAGMUX010000006">
    <property type="protein sequence ID" value="KAH7255113.1"/>
    <property type="molecule type" value="Genomic_DNA"/>
</dbReference>
<name>A0A9P9HDW5_FUSRE</name>
<organism evidence="1 2">
    <name type="scientific">Fusarium redolens</name>
    <dbReference type="NCBI Taxonomy" id="48865"/>
    <lineage>
        <taxon>Eukaryota</taxon>
        <taxon>Fungi</taxon>
        <taxon>Dikarya</taxon>
        <taxon>Ascomycota</taxon>
        <taxon>Pezizomycotina</taxon>
        <taxon>Sordariomycetes</taxon>
        <taxon>Hypocreomycetidae</taxon>
        <taxon>Hypocreales</taxon>
        <taxon>Nectriaceae</taxon>
        <taxon>Fusarium</taxon>
        <taxon>Fusarium redolens species complex</taxon>
    </lineage>
</organism>
<dbReference type="Proteomes" id="UP000720189">
    <property type="component" value="Unassembled WGS sequence"/>
</dbReference>
<evidence type="ECO:0000313" key="2">
    <source>
        <dbReference type="Proteomes" id="UP000720189"/>
    </source>
</evidence>